<dbReference type="PRINTS" id="PR01021">
    <property type="entry name" value="OMPADOMAIN"/>
</dbReference>
<feature type="region of interest" description="Disordered" evidence="5">
    <location>
        <begin position="332"/>
        <end position="361"/>
    </location>
</feature>
<feature type="signal peptide" evidence="6">
    <location>
        <begin position="1"/>
        <end position="24"/>
    </location>
</feature>
<evidence type="ECO:0000313" key="9">
    <source>
        <dbReference type="Proteomes" id="UP000265768"/>
    </source>
</evidence>
<evidence type="ECO:0000256" key="4">
    <source>
        <dbReference type="PROSITE-ProRule" id="PRU00473"/>
    </source>
</evidence>
<feature type="chain" id="PRO_5017192140" evidence="6">
    <location>
        <begin position="25"/>
        <end position="537"/>
    </location>
</feature>
<feature type="domain" description="OmpA-like" evidence="7">
    <location>
        <begin position="246"/>
        <end position="372"/>
    </location>
</feature>
<comment type="caution">
    <text evidence="8">The sequence shown here is derived from an EMBL/GenBank/DDBJ whole genome shotgun (WGS) entry which is preliminary data.</text>
</comment>
<dbReference type="SUPFAM" id="SSF103088">
    <property type="entry name" value="OmpA-like"/>
    <property type="match status" value="1"/>
</dbReference>
<evidence type="ECO:0000256" key="2">
    <source>
        <dbReference type="ARBA" id="ARBA00023136"/>
    </source>
</evidence>
<dbReference type="PROSITE" id="PS51257">
    <property type="entry name" value="PROKAR_LIPOPROTEIN"/>
    <property type="match status" value="1"/>
</dbReference>
<dbReference type="PANTHER" id="PTHR30329">
    <property type="entry name" value="STATOR ELEMENT OF FLAGELLAR MOTOR COMPLEX"/>
    <property type="match status" value="1"/>
</dbReference>
<protein>
    <submittedName>
        <fullName evidence="8">OmpA family protein</fullName>
    </submittedName>
</protein>
<gene>
    <name evidence="8" type="ORF">D5H75_29050</name>
</gene>
<keyword evidence="9" id="KW-1185">Reference proteome</keyword>
<feature type="compositionally biased region" description="Basic and acidic residues" evidence="5">
    <location>
        <begin position="347"/>
        <end position="361"/>
    </location>
</feature>
<evidence type="ECO:0000256" key="6">
    <source>
        <dbReference type="SAM" id="SignalP"/>
    </source>
</evidence>
<name>A0A3A4ATS8_9ACTN</name>
<evidence type="ECO:0000259" key="7">
    <source>
        <dbReference type="PROSITE" id="PS51123"/>
    </source>
</evidence>
<proteinExistence type="predicted"/>
<evidence type="ECO:0000256" key="3">
    <source>
        <dbReference type="ARBA" id="ARBA00023237"/>
    </source>
</evidence>
<dbReference type="Proteomes" id="UP000265768">
    <property type="component" value="Unassembled WGS sequence"/>
</dbReference>
<evidence type="ECO:0000313" key="8">
    <source>
        <dbReference type="EMBL" id="RJL24828.1"/>
    </source>
</evidence>
<dbReference type="Pfam" id="PF00691">
    <property type="entry name" value="OmpA"/>
    <property type="match status" value="1"/>
</dbReference>
<evidence type="ECO:0000256" key="5">
    <source>
        <dbReference type="SAM" id="MobiDB-lite"/>
    </source>
</evidence>
<sequence length="537" mass="57158">MGGCVRMRALRAVALLMTVTLAGAACGSGDPPPERVRPAATRAGSPAPGAAPVAYTVRGMAGFYVAEPFRIDVKAVERGPGVTVLRMEITNTGGGDARGHFGAGGSPSDFSAFRLLDPVGRKIYHTLRENDWNGLAFGTRHTLAGTGFPEDFAPGVRYPAEVYFPPLPPEARAVTVAPGMGFPPITGVPVKDGGAAPVARPRGTAEPKAGEAFQWPVVPPSGKVWSWAADLTELVETPRKTTTQEGATETVGLRTDVLFAFDKATLSPEAAAVLDEVAEETRRRADPARPPIRIVGHTDDKGGDSYNLALSLRRAQAVRGHLAARLGTEYRYSPEGKGETAPIAANRRPDGSDNPEGRARNRRVDVSYTIRRHGAGTTTTEPAVTGRIRGSTLGPARFRATPGAPVASFDWAPVRERELRVDVLPFYRDGAYLVACFDVTNKYGDGFSLAQPQPFAKGSHDFSNGASLRAFTLLDPATRARYHPVKAGGSFVENVVGALDPGETTRAYVYFPAPPDDRTSIDLDVAGLGRRTIPIVR</sequence>
<dbReference type="Gene3D" id="3.30.1330.60">
    <property type="entry name" value="OmpA-like domain"/>
    <property type="match status" value="1"/>
</dbReference>
<reference evidence="8 9" key="1">
    <citation type="submission" date="2018-09" db="EMBL/GenBank/DDBJ databases">
        <title>YIM 75507 draft genome.</title>
        <authorList>
            <person name="Tang S."/>
            <person name="Feng Y."/>
        </authorList>
    </citation>
    <scope>NUCLEOTIDE SEQUENCE [LARGE SCALE GENOMIC DNA]</scope>
    <source>
        <strain evidence="8 9">YIM 75507</strain>
    </source>
</reference>
<evidence type="ECO:0000256" key="1">
    <source>
        <dbReference type="ARBA" id="ARBA00004442"/>
    </source>
</evidence>
<dbReference type="CDD" id="cd07185">
    <property type="entry name" value="OmpA_C-like"/>
    <property type="match status" value="1"/>
</dbReference>
<dbReference type="InterPro" id="IPR006665">
    <property type="entry name" value="OmpA-like"/>
</dbReference>
<dbReference type="PROSITE" id="PS51123">
    <property type="entry name" value="OMPA_2"/>
    <property type="match status" value="1"/>
</dbReference>
<dbReference type="EMBL" id="QZEY01000014">
    <property type="protein sequence ID" value="RJL24828.1"/>
    <property type="molecule type" value="Genomic_DNA"/>
</dbReference>
<dbReference type="PANTHER" id="PTHR30329:SF21">
    <property type="entry name" value="LIPOPROTEIN YIAD-RELATED"/>
    <property type="match status" value="1"/>
</dbReference>
<dbReference type="InterPro" id="IPR050330">
    <property type="entry name" value="Bact_OuterMem_StrucFunc"/>
</dbReference>
<comment type="subcellular location">
    <subcellularLocation>
        <location evidence="1">Cell outer membrane</location>
    </subcellularLocation>
</comment>
<accession>A0A3A4ATS8</accession>
<dbReference type="GO" id="GO:0009279">
    <property type="term" value="C:cell outer membrane"/>
    <property type="evidence" value="ECO:0007669"/>
    <property type="project" value="UniProtKB-SubCell"/>
</dbReference>
<keyword evidence="2 4" id="KW-0472">Membrane</keyword>
<dbReference type="AlphaFoldDB" id="A0A3A4ATS8"/>
<feature type="region of interest" description="Disordered" evidence="5">
    <location>
        <begin position="26"/>
        <end position="48"/>
    </location>
</feature>
<dbReference type="InterPro" id="IPR036737">
    <property type="entry name" value="OmpA-like_sf"/>
</dbReference>
<keyword evidence="3" id="KW-0998">Cell outer membrane</keyword>
<dbReference type="OrthoDB" id="5243843at2"/>
<keyword evidence="6" id="KW-0732">Signal</keyword>
<feature type="compositionally biased region" description="Low complexity" evidence="5">
    <location>
        <begin position="38"/>
        <end position="48"/>
    </location>
</feature>
<organism evidence="8 9">
    <name type="scientific">Bailinhaonella thermotolerans</name>
    <dbReference type="NCBI Taxonomy" id="1070861"/>
    <lineage>
        <taxon>Bacteria</taxon>
        <taxon>Bacillati</taxon>
        <taxon>Actinomycetota</taxon>
        <taxon>Actinomycetes</taxon>
        <taxon>Streptosporangiales</taxon>
        <taxon>Streptosporangiaceae</taxon>
        <taxon>Bailinhaonella</taxon>
    </lineage>
</organism>
<dbReference type="InterPro" id="IPR006664">
    <property type="entry name" value="OMP_bac"/>
</dbReference>